<comment type="caution">
    <text evidence="1">The sequence shown here is derived from an EMBL/GenBank/DDBJ whole genome shotgun (WGS) entry which is preliminary data.</text>
</comment>
<sequence>MSTYDRLEVDARDPLAGYVADCAASLRRVIGHFDVETALPDLELLAADQPGLDLSDLARVAGRTGTTFSTDLVAALVTAHLVSWDDGGAPALCLASLYDHAGPPEGDAASRALLDRWIQACTYVALVARRTGTAEARAVAALRNLAAVLTETDRDTAVACALDAIMLASLAPGGAATLDAAQCLSDVARGHDEDLVRLALAYRADGMSRLPAHERDDLALWDAVESACRYRPQALTLHDAAAQSLRAAIERVPAVRDLRATFALGFDHTPGRAATFAPLRPFTDPVWTFDATTLQRTLDAFRGISTSFDERRLRLVPPPESTVATADIDEWSIDHRAFRHAVPFSTGFRREADRKELLLVLGHELVHIDSTFGWLGTSLAALRSAATADEILHHLRQVDHDAPDTDRMGRLCELEPEAALLPVVERQLELVRKAQVLRSVWTPWLEGLAMFGELAADPTTDDERSTGFGGALVHLVDRHRDPDHDPPLEQWYASCRAEAERGYADALHELARPRLRGYLGAPVGRYLAGYLAVRGVTSAWREHSPMDGVETYQALLGATRSTTQHAVPDLSLPPEEFEGRAVALMREWVAGLASLDRGSVQLLDPYRGRTPRDVLTGEPVRPPSSVDAATLARDAGVPRADRRPELADLAPGPREELARLLDAVAGGLGTHDVHLLGELTYARARRMHLVPIGRFDALFWLWADAGGSRAHLFLQLRVTHAAEDAEGLAGTGGGGDAEDGRDADSGGYSLYGVPLTLDERSRLVAQMEADRRVRMEVHRLVDRASSREDGVTSGQVLALRYGDFVKVLSGGLHTGVDPAPSLVEDVEARLRPEPLTRLDLHVNDAHALAARALTWLDTLDTLDAGDDPHPALATWRDRVGSLARQVAEPGGAQQVDQAGLTLLAALGWSTTQVADVSRDGLAALADDELSSLAPVLDALLASGRDGALADLQHVDPGLARSIFTHGPRGYDVRPFPQGAP</sequence>
<gene>
    <name evidence="1" type="ORF">IF651_09650</name>
</gene>
<keyword evidence="2" id="KW-1185">Reference proteome</keyword>
<evidence type="ECO:0000313" key="1">
    <source>
        <dbReference type="EMBL" id="MBD8079315.1"/>
    </source>
</evidence>
<protein>
    <submittedName>
        <fullName evidence="1">Uncharacterized protein</fullName>
    </submittedName>
</protein>
<name>A0A927J047_9MICO</name>
<dbReference type="EMBL" id="JACYHB010000006">
    <property type="protein sequence ID" value="MBD8079315.1"/>
    <property type="molecule type" value="Genomic_DNA"/>
</dbReference>
<organism evidence="1 2">
    <name type="scientific">Cellulosimicrobium arenosum</name>
    <dbReference type="NCBI Taxonomy" id="2708133"/>
    <lineage>
        <taxon>Bacteria</taxon>
        <taxon>Bacillati</taxon>
        <taxon>Actinomycetota</taxon>
        <taxon>Actinomycetes</taxon>
        <taxon>Micrococcales</taxon>
        <taxon>Promicromonosporaceae</taxon>
        <taxon>Cellulosimicrobium</taxon>
    </lineage>
</organism>
<dbReference type="RefSeq" id="WP_191828887.1">
    <property type="nucleotide sequence ID" value="NZ_JACYHB010000006.1"/>
</dbReference>
<dbReference type="AlphaFoldDB" id="A0A927J047"/>
<reference evidence="1" key="2">
    <citation type="submission" date="2020-09" db="EMBL/GenBank/DDBJ databases">
        <authorList>
            <person name="Yu Y."/>
        </authorList>
    </citation>
    <scope>NUCLEOTIDE SEQUENCE</scope>
    <source>
        <strain evidence="1">KCTC 49039</strain>
    </source>
</reference>
<dbReference type="Proteomes" id="UP000610846">
    <property type="component" value="Unassembled WGS sequence"/>
</dbReference>
<accession>A0A927J047</accession>
<reference evidence="1" key="1">
    <citation type="journal article" date="2018" name="Curr. Microbiol.">
        <title>Cellulosimicrobium arenosum sp. nov., Isolated from Marine Sediment Sand.</title>
        <authorList>
            <person name="Oh M."/>
            <person name="Kim J.H."/>
            <person name="Yoon J.H."/>
            <person name="Schumann P."/>
            <person name="Kim W."/>
        </authorList>
    </citation>
    <scope>NUCLEOTIDE SEQUENCE</scope>
    <source>
        <strain evidence="1">KCTC 49039</strain>
    </source>
</reference>
<proteinExistence type="predicted"/>
<evidence type="ECO:0000313" key="2">
    <source>
        <dbReference type="Proteomes" id="UP000610846"/>
    </source>
</evidence>